<comment type="caution">
    <text evidence="1">The sequence shown here is derived from an EMBL/GenBank/DDBJ whole genome shotgun (WGS) entry which is preliminary data.</text>
</comment>
<sequence length="136" mass="15371">MAFTLSYCDPLHPAPLELGAKEPEQILQFFRQVPWEAALAKLTDTPPEAVHCSASVDVKNSVTQEAVCISAVGEPADYAFHVFYIRPKRIRRFWGLYTEQQPAYMSELLDQPVDRAVHILHTLLRNDSAQLESLFG</sequence>
<dbReference type="OrthoDB" id="1122055at2"/>
<accession>A0A3R9NZT7</accession>
<proteinExistence type="predicted"/>
<protein>
    <submittedName>
        <fullName evidence="1">Uncharacterized protein</fullName>
    </submittedName>
</protein>
<reference evidence="1 2" key="1">
    <citation type="submission" date="2018-12" db="EMBL/GenBank/DDBJ databases">
        <authorList>
            <person name="Feng G."/>
            <person name="Zhu H."/>
        </authorList>
    </citation>
    <scope>NUCLEOTIDE SEQUENCE [LARGE SCALE GENOMIC DNA]</scope>
    <source>
        <strain evidence="1 2">KCTC 12533</strain>
    </source>
</reference>
<name>A0A3R9NZT7_9BACT</name>
<evidence type="ECO:0000313" key="2">
    <source>
        <dbReference type="Proteomes" id="UP000273500"/>
    </source>
</evidence>
<keyword evidence="2" id="KW-1185">Reference proteome</keyword>
<dbReference type="AlphaFoldDB" id="A0A3R9NZT7"/>
<dbReference type="RefSeq" id="WP_125422191.1">
    <property type="nucleotide sequence ID" value="NZ_RWIT01000010.1"/>
</dbReference>
<dbReference type="EMBL" id="RWIT01000010">
    <property type="protein sequence ID" value="RSK47110.1"/>
    <property type="molecule type" value="Genomic_DNA"/>
</dbReference>
<gene>
    <name evidence="1" type="ORF">EI291_16055</name>
</gene>
<dbReference type="Proteomes" id="UP000273500">
    <property type="component" value="Unassembled WGS sequence"/>
</dbReference>
<organism evidence="1 2">
    <name type="scientific">Hymenobacter rigui</name>
    <dbReference type="NCBI Taxonomy" id="334424"/>
    <lineage>
        <taxon>Bacteria</taxon>
        <taxon>Pseudomonadati</taxon>
        <taxon>Bacteroidota</taxon>
        <taxon>Cytophagia</taxon>
        <taxon>Cytophagales</taxon>
        <taxon>Hymenobacteraceae</taxon>
        <taxon>Hymenobacter</taxon>
    </lineage>
</organism>
<evidence type="ECO:0000313" key="1">
    <source>
        <dbReference type="EMBL" id="RSK47110.1"/>
    </source>
</evidence>